<accession>A0ACB9T925</accession>
<dbReference type="Proteomes" id="UP001056778">
    <property type="component" value="Chromosome 4"/>
</dbReference>
<reference evidence="1" key="1">
    <citation type="submission" date="2022-04" db="EMBL/GenBank/DDBJ databases">
        <title>Chromosome-scale genome assembly of Holotrichia oblita Faldermann.</title>
        <authorList>
            <person name="Rongchong L."/>
        </authorList>
    </citation>
    <scope>NUCLEOTIDE SEQUENCE</scope>
    <source>
        <strain evidence="1">81SQS9</strain>
    </source>
</reference>
<evidence type="ECO:0000313" key="1">
    <source>
        <dbReference type="EMBL" id="KAI4463303.1"/>
    </source>
</evidence>
<gene>
    <name evidence="1" type="ORF">MML48_4g00018479</name>
</gene>
<organism evidence="1 2">
    <name type="scientific">Holotrichia oblita</name>
    <name type="common">Chafer beetle</name>
    <dbReference type="NCBI Taxonomy" id="644536"/>
    <lineage>
        <taxon>Eukaryota</taxon>
        <taxon>Metazoa</taxon>
        <taxon>Ecdysozoa</taxon>
        <taxon>Arthropoda</taxon>
        <taxon>Hexapoda</taxon>
        <taxon>Insecta</taxon>
        <taxon>Pterygota</taxon>
        <taxon>Neoptera</taxon>
        <taxon>Endopterygota</taxon>
        <taxon>Coleoptera</taxon>
        <taxon>Polyphaga</taxon>
        <taxon>Scarabaeiformia</taxon>
        <taxon>Scarabaeidae</taxon>
        <taxon>Melolonthinae</taxon>
        <taxon>Holotrichia</taxon>
    </lineage>
</organism>
<evidence type="ECO:0000313" key="2">
    <source>
        <dbReference type="Proteomes" id="UP001056778"/>
    </source>
</evidence>
<keyword evidence="1" id="KW-0413">Isomerase</keyword>
<keyword evidence="2" id="KW-1185">Reference proteome</keyword>
<name>A0ACB9T925_HOLOL</name>
<dbReference type="EMBL" id="CM043018">
    <property type="protein sequence ID" value="KAI4463303.1"/>
    <property type="molecule type" value="Genomic_DNA"/>
</dbReference>
<sequence>MSNDIEVSDENVYVFLDIKIGQEKCNVKTFVQWCHISVVPQFMVQCGDIINYDGSGGESVYGDIFDDENFDISHSTEGMIGMANAGPNSNSSQFYITTVPCTHLDGRNVAFGRVRKGLNIVREIQEVPRKDEIPLIKCMIENCGVLRPGEPWNFVENDGTNDVYPPYPDDWDLSHCENIDREFVDAITNIKESGNLYYYKDNYILSEKKYRKSLRYLDYWLSRQSFREPSVLDMKVVTLLNLAAVKLKRQNYYDVIKLCTEVISLDPKNHKALYRRGQAKMAIKDYREALHDFRYALKLQPHNTALQSEVKFARLCITNYTKKERELFAKMF</sequence>
<comment type="caution">
    <text evidence="1">The sequence shown here is derived from an EMBL/GenBank/DDBJ whole genome shotgun (WGS) entry which is preliminary data.</text>
</comment>
<proteinExistence type="predicted"/>
<protein>
    <submittedName>
        <fullName evidence="1">Peptidyl-prolyl cis-trans isomerase</fullName>
    </submittedName>
</protein>